<name>X6LGZ6_RETFI</name>
<organism evidence="1 2">
    <name type="scientific">Reticulomyxa filosa</name>
    <dbReference type="NCBI Taxonomy" id="46433"/>
    <lineage>
        <taxon>Eukaryota</taxon>
        <taxon>Sar</taxon>
        <taxon>Rhizaria</taxon>
        <taxon>Retaria</taxon>
        <taxon>Foraminifera</taxon>
        <taxon>Monothalamids</taxon>
        <taxon>Reticulomyxidae</taxon>
        <taxon>Reticulomyxa</taxon>
    </lineage>
</organism>
<protein>
    <submittedName>
        <fullName evidence="1">Uncharacterized protein</fullName>
    </submittedName>
</protein>
<dbReference type="Proteomes" id="UP000023152">
    <property type="component" value="Unassembled WGS sequence"/>
</dbReference>
<gene>
    <name evidence="1" type="ORF">RFI_37085</name>
</gene>
<reference evidence="1 2" key="1">
    <citation type="journal article" date="2013" name="Curr. Biol.">
        <title>The Genome of the Foraminiferan Reticulomyxa filosa.</title>
        <authorList>
            <person name="Glockner G."/>
            <person name="Hulsmann N."/>
            <person name="Schleicher M."/>
            <person name="Noegel A.A."/>
            <person name="Eichinger L."/>
            <person name="Gallinger C."/>
            <person name="Pawlowski J."/>
            <person name="Sierra R."/>
            <person name="Euteneuer U."/>
            <person name="Pillet L."/>
            <person name="Moustafa A."/>
            <person name="Platzer M."/>
            <person name="Groth M."/>
            <person name="Szafranski K."/>
            <person name="Schliwa M."/>
        </authorList>
    </citation>
    <scope>NUCLEOTIDE SEQUENCE [LARGE SCALE GENOMIC DNA]</scope>
</reference>
<keyword evidence="2" id="KW-1185">Reference proteome</keyword>
<proteinExistence type="predicted"/>
<comment type="caution">
    <text evidence="1">The sequence shown here is derived from an EMBL/GenBank/DDBJ whole genome shotgun (WGS) entry which is preliminary data.</text>
</comment>
<sequence>MPMRIEAIEEVIFENVWEKNMKVRRQFMCSNNLTIVVTNIKSRELKSATAVIKLLGLKNMNVLSRKVLAYAFSGNFRTLFVHFAVDVNDPYASMLD</sequence>
<dbReference type="AlphaFoldDB" id="X6LGZ6"/>
<accession>X6LGZ6</accession>
<evidence type="ECO:0000313" key="2">
    <source>
        <dbReference type="Proteomes" id="UP000023152"/>
    </source>
</evidence>
<evidence type="ECO:0000313" key="1">
    <source>
        <dbReference type="EMBL" id="ETO00362.1"/>
    </source>
</evidence>
<dbReference type="EMBL" id="ASPP01041266">
    <property type="protein sequence ID" value="ETO00362.1"/>
    <property type="molecule type" value="Genomic_DNA"/>
</dbReference>